<dbReference type="GO" id="GO:0090110">
    <property type="term" value="P:COPII-coated vesicle cargo loading"/>
    <property type="evidence" value="ECO:0007669"/>
    <property type="project" value="TreeGrafter"/>
</dbReference>
<dbReference type="GO" id="GO:0030127">
    <property type="term" value="C:COPII vesicle coat"/>
    <property type="evidence" value="ECO:0007669"/>
    <property type="project" value="InterPro"/>
</dbReference>
<feature type="domain" description="Zinc finger Sec23/Sec24-type" evidence="2">
    <location>
        <begin position="105"/>
        <end position="140"/>
    </location>
</feature>
<keyword evidence="4" id="KW-1185">Reference proteome</keyword>
<sequence>MSSWFGFSSSSKAAPLSAPEDGREDTLLAEDHPAYRLRADEGAVFTASKCPPGPGLENTCELPFGFLWSPMAIYNESLHDDGSGDGGTQRRQAMPIIQCSDNLPPVLCLACMAYMNPFCEMNYETGIWVCPLCGQENVAPLEQLQTGSHMTTALTYSCVEYRQPPQSDMVCSEKKEEEFHNSILEKNENSDDYCSYIFVVDENLAPKDGQAIAPAVEALLKVHSKEKDFPKIRIGLIVFGKSVWTYQLGLSGVTSSDLYVATDPTSEENLNELSEMDNRAYLAEGSYDESLTALKNAIASVFNNDMSAIETSGGNETRQSTSLFSPRMAMLSKRKEDRKLKEQMKTNNAGLTMPTESPWVKRRKESKQGHPIRSTGEAVQCALDLASANISNPSRTSRIILFTNGCPNKGDGSVVAVDGGAAQYRSKKNGKRPKHDVVDSSMLQKSVDYFDMTGKIAVSNGIGFDVFCSGATELALPAYQALVEPSGGYVVPLLSFGTEQMEHNLRFLLDNTYMSRSKYIPEDMEDDDAGAECILDIRTDGFISPSQLCGSGEVLPGQASKMVENERPAFAKGSALAAGKGIKTNDLPSIEAMEMSMTRVQVGRVDPLTTFAVMLEVDDTMAEDDDYAFFQLVARYVSRNGNEEITRVCSFKLPVAKDVSDFVGCVDDEAVSVVLGKAAVYRAIHGREETSETRDIVTAGDEDTQEKLAYETQLDLDATIQRISGAYRLLGLEEKIRSLSFTTDAEKEKVESSLELAFPPKLQNSLIRLYHLRRSHLISPGPMRSMDDRAEVRSLFLRFPLEDCLKMMEPSLLSTGSLDGIASAWDVMLPFPAETLALWEGSIVAADFHDELFVWTGANCTAARYDGIRDKFKSKLLEITKHRFPRPLLHELQEGDSMSRRFTARLAPSHADPVDNQLLHFPALSTLKPASLQSLRSKFKFYDSNSDASFRNWFWGVASASNVSRLDGTSLCE</sequence>
<feature type="region of interest" description="Disordered" evidence="1">
    <location>
        <begin position="349"/>
        <end position="374"/>
    </location>
</feature>
<dbReference type="Proteomes" id="UP000693970">
    <property type="component" value="Unassembled WGS sequence"/>
</dbReference>
<comment type="caution">
    <text evidence="3">The sequence shown here is derived from an EMBL/GenBank/DDBJ whole genome shotgun (WGS) entry which is preliminary data.</text>
</comment>
<gene>
    <name evidence="3" type="ORF">IV203_005789</name>
</gene>
<dbReference type="GO" id="GO:0005096">
    <property type="term" value="F:GTPase activator activity"/>
    <property type="evidence" value="ECO:0007669"/>
    <property type="project" value="TreeGrafter"/>
</dbReference>
<dbReference type="AlphaFoldDB" id="A0A9K3PGU8"/>
<proteinExistence type="predicted"/>
<evidence type="ECO:0000313" key="4">
    <source>
        <dbReference type="Proteomes" id="UP000693970"/>
    </source>
</evidence>
<dbReference type="GO" id="GO:0006886">
    <property type="term" value="P:intracellular protein transport"/>
    <property type="evidence" value="ECO:0007669"/>
    <property type="project" value="InterPro"/>
</dbReference>
<dbReference type="GO" id="GO:0070971">
    <property type="term" value="C:endoplasmic reticulum exit site"/>
    <property type="evidence" value="ECO:0007669"/>
    <property type="project" value="TreeGrafter"/>
</dbReference>
<dbReference type="InterPro" id="IPR037364">
    <property type="entry name" value="Sec23"/>
</dbReference>
<feature type="region of interest" description="Disordered" evidence="1">
    <location>
        <begin position="1"/>
        <end position="23"/>
    </location>
</feature>
<dbReference type="OrthoDB" id="3979788at2759"/>
<evidence type="ECO:0000256" key="1">
    <source>
        <dbReference type="SAM" id="MobiDB-lite"/>
    </source>
</evidence>
<evidence type="ECO:0000313" key="3">
    <source>
        <dbReference type="EMBL" id="KAG7346720.1"/>
    </source>
</evidence>
<reference evidence="3" key="2">
    <citation type="submission" date="2021-04" db="EMBL/GenBank/DDBJ databases">
        <authorList>
            <person name="Podell S."/>
        </authorList>
    </citation>
    <scope>NUCLEOTIDE SEQUENCE</scope>
    <source>
        <strain evidence="3">Hildebrandi</strain>
    </source>
</reference>
<dbReference type="EMBL" id="JAGRRH010000021">
    <property type="protein sequence ID" value="KAG7346720.1"/>
    <property type="molecule type" value="Genomic_DNA"/>
</dbReference>
<organism evidence="3 4">
    <name type="scientific">Nitzschia inconspicua</name>
    <dbReference type="NCBI Taxonomy" id="303405"/>
    <lineage>
        <taxon>Eukaryota</taxon>
        <taxon>Sar</taxon>
        <taxon>Stramenopiles</taxon>
        <taxon>Ochrophyta</taxon>
        <taxon>Bacillariophyta</taxon>
        <taxon>Bacillariophyceae</taxon>
        <taxon>Bacillariophycidae</taxon>
        <taxon>Bacillariales</taxon>
        <taxon>Bacillariaceae</taxon>
        <taxon>Nitzschia</taxon>
    </lineage>
</organism>
<evidence type="ECO:0000259" key="2">
    <source>
        <dbReference type="Pfam" id="PF04810"/>
    </source>
</evidence>
<accession>A0A9K3PGU8</accession>
<dbReference type="GO" id="GO:0008270">
    <property type="term" value="F:zinc ion binding"/>
    <property type="evidence" value="ECO:0007669"/>
    <property type="project" value="InterPro"/>
</dbReference>
<feature type="compositionally biased region" description="Low complexity" evidence="1">
    <location>
        <begin position="1"/>
        <end position="19"/>
    </location>
</feature>
<name>A0A9K3PGU8_9STRA</name>
<dbReference type="PANTHER" id="PTHR11141:SF6">
    <property type="entry name" value="PROTEIN TRANSPORT PROTEIN SEC23 A"/>
    <property type="match status" value="1"/>
</dbReference>
<dbReference type="PANTHER" id="PTHR11141">
    <property type="entry name" value="PROTEIN TRANSPORT PROTEIN SEC23"/>
    <property type="match status" value="1"/>
</dbReference>
<protein>
    <submittedName>
        <fullName evidence="3">Sec23/Sec24 zinc finger domain containing protein</fullName>
    </submittedName>
</protein>
<dbReference type="InterPro" id="IPR006895">
    <property type="entry name" value="Znf_Sec23_Sec24"/>
</dbReference>
<reference evidence="3" key="1">
    <citation type="journal article" date="2021" name="Sci. Rep.">
        <title>Diploid genomic architecture of Nitzschia inconspicua, an elite biomass production diatom.</title>
        <authorList>
            <person name="Oliver A."/>
            <person name="Podell S."/>
            <person name="Pinowska A."/>
            <person name="Traller J.C."/>
            <person name="Smith S.R."/>
            <person name="McClure R."/>
            <person name="Beliaev A."/>
            <person name="Bohutskyi P."/>
            <person name="Hill E.A."/>
            <person name="Rabines A."/>
            <person name="Zheng H."/>
            <person name="Allen L.Z."/>
            <person name="Kuo A."/>
            <person name="Grigoriev I.V."/>
            <person name="Allen A.E."/>
            <person name="Hazlebeck D."/>
            <person name="Allen E.E."/>
        </authorList>
    </citation>
    <scope>NUCLEOTIDE SEQUENCE</scope>
    <source>
        <strain evidence="3">Hildebrandi</strain>
    </source>
</reference>
<dbReference type="Pfam" id="PF04810">
    <property type="entry name" value="zf-Sec23_Sec24"/>
    <property type="match status" value="1"/>
</dbReference>